<evidence type="ECO:0000313" key="2">
    <source>
        <dbReference type="EMBL" id="RDW83539.1"/>
    </source>
</evidence>
<evidence type="ECO:0000313" key="3">
    <source>
        <dbReference type="Proteomes" id="UP000256690"/>
    </source>
</evidence>
<name>A0A3D8SAY5_9EURO</name>
<gene>
    <name evidence="2" type="ORF">DSM5745_03865</name>
</gene>
<organism evidence="2 3">
    <name type="scientific">Aspergillus mulundensis</name>
    <dbReference type="NCBI Taxonomy" id="1810919"/>
    <lineage>
        <taxon>Eukaryota</taxon>
        <taxon>Fungi</taxon>
        <taxon>Dikarya</taxon>
        <taxon>Ascomycota</taxon>
        <taxon>Pezizomycotina</taxon>
        <taxon>Eurotiomycetes</taxon>
        <taxon>Eurotiomycetidae</taxon>
        <taxon>Eurotiales</taxon>
        <taxon>Aspergillaceae</taxon>
        <taxon>Aspergillus</taxon>
        <taxon>Aspergillus subgen. Nidulantes</taxon>
    </lineage>
</organism>
<evidence type="ECO:0000259" key="1">
    <source>
        <dbReference type="Pfam" id="PF03992"/>
    </source>
</evidence>
<dbReference type="EMBL" id="PVWQ01000004">
    <property type="protein sequence ID" value="RDW83539.1"/>
    <property type="molecule type" value="Genomic_DNA"/>
</dbReference>
<feature type="domain" description="ABM" evidence="1">
    <location>
        <begin position="12"/>
        <end position="66"/>
    </location>
</feature>
<accession>A0A3D8SAY5</accession>
<reference evidence="2 3" key="1">
    <citation type="journal article" date="2018" name="IMA Fungus">
        <title>IMA Genome-F 9: Draft genome sequence of Annulohypoxylon stygium, Aspergillus mulundensis, Berkeleyomyces basicola (syn. Thielaviopsis basicola), Ceratocystis smalleyi, two Cercospora beticola strains, Coleophoma cylindrospora, Fusarium fracticaudum, Phialophora cf. hyalina, and Morchella septimelata.</title>
        <authorList>
            <person name="Wingfield B.D."/>
            <person name="Bills G.F."/>
            <person name="Dong Y."/>
            <person name="Huang W."/>
            <person name="Nel W.J."/>
            <person name="Swalarsk-Parry B.S."/>
            <person name="Vaghefi N."/>
            <person name="Wilken P.M."/>
            <person name="An Z."/>
            <person name="de Beer Z.W."/>
            <person name="De Vos L."/>
            <person name="Chen L."/>
            <person name="Duong T.A."/>
            <person name="Gao Y."/>
            <person name="Hammerbacher A."/>
            <person name="Kikkert J.R."/>
            <person name="Li Y."/>
            <person name="Li H."/>
            <person name="Li K."/>
            <person name="Li Q."/>
            <person name="Liu X."/>
            <person name="Ma X."/>
            <person name="Naidoo K."/>
            <person name="Pethybridge S.J."/>
            <person name="Sun J."/>
            <person name="Steenkamp E.T."/>
            <person name="van der Nest M.A."/>
            <person name="van Wyk S."/>
            <person name="Wingfield M.J."/>
            <person name="Xiong C."/>
            <person name="Yue Q."/>
            <person name="Zhang X."/>
        </authorList>
    </citation>
    <scope>NUCLEOTIDE SEQUENCE [LARGE SCALE GENOMIC DNA]</scope>
    <source>
        <strain evidence="2 3">DSM 5745</strain>
    </source>
</reference>
<dbReference type="GeneID" id="38114235"/>
<dbReference type="AlphaFoldDB" id="A0A3D8SAY5"/>
<dbReference type="Pfam" id="PF03992">
    <property type="entry name" value="ABM"/>
    <property type="match status" value="1"/>
</dbReference>
<dbReference type="RefSeq" id="XP_026604877.1">
    <property type="nucleotide sequence ID" value="XM_026745881.1"/>
</dbReference>
<dbReference type="SUPFAM" id="SSF54909">
    <property type="entry name" value="Dimeric alpha+beta barrel"/>
    <property type="match status" value="1"/>
</dbReference>
<dbReference type="OrthoDB" id="4126315at2759"/>
<keyword evidence="3" id="KW-1185">Reference proteome</keyword>
<sequence>MASSTTMNPPGISVHITVHIRAEEIPAFLHAFRSTFDAVANEPECTLFQVYQSPQNPGEISWVEHWSASLEYLTGVILNRDYILRFLELTEPMYARPREARVLTRVAGLGMVKRGEGSG</sequence>
<protein>
    <recommendedName>
        <fullName evidence="1">ABM domain-containing protein</fullName>
    </recommendedName>
</protein>
<dbReference type="InterPro" id="IPR007138">
    <property type="entry name" value="ABM_dom"/>
</dbReference>
<proteinExistence type="predicted"/>
<comment type="caution">
    <text evidence="2">The sequence shown here is derived from an EMBL/GenBank/DDBJ whole genome shotgun (WGS) entry which is preliminary data.</text>
</comment>
<dbReference type="Gene3D" id="3.30.70.100">
    <property type="match status" value="1"/>
</dbReference>
<dbReference type="Proteomes" id="UP000256690">
    <property type="component" value="Unassembled WGS sequence"/>
</dbReference>
<dbReference type="InterPro" id="IPR011008">
    <property type="entry name" value="Dimeric_a/b-barrel"/>
</dbReference>